<feature type="transmembrane region" description="Helical" evidence="5">
    <location>
        <begin position="167"/>
        <end position="188"/>
    </location>
</feature>
<dbReference type="GO" id="GO:0022857">
    <property type="term" value="F:transmembrane transporter activity"/>
    <property type="evidence" value="ECO:0007669"/>
    <property type="project" value="InterPro"/>
</dbReference>
<gene>
    <name evidence="8" type="primary">LOC105267647</name>
</gene>
<keyword evidence="2 5" id="KW-0812">Transmembrane</keyword>
<evidence type="ECO:0000313" key="8">
    <source>
        <dbReference type="RefSeq" id="XP_011304937.1"/>
    </source>
</evidence>
<evidence type="ECO:0000256" key="5">
    <source>
        <dbReference type="SAM" id="Phobius"/>
    </source>
</evidence>
<feature type="transmembrane region" description="Helical" evidence="5">
    <location>
        <begin position="55"/>
        <end position="77"/>
    </location>
</feature>
<dbReference type="InterPro" id="IPR050549">
    <property type="entry name" value="MFS_Trehalose_Transporter"/>
</dbReference>
<evidence type="ECO:0000259" key="6">
    <source>
        <dbReference type="PROSITE" id="PS50850"/>
    </source>
</evidence>
<feature type="transmembrane region" description="Helical" evidence="5">
    <location>
        <begin position="143"/>
        <end position="161"/>
    </location>
</feature>
<feature type="transmembrane region" description="Helical" evidence="5">
    <location>
        <begin position="20"/>
        <end position="43"/>
    </location>
</feature>
<dbReference type="InterPro" id="IPR020846">
    <property type="entry name" value="MFS_dom"/>
</dbReference>
<dbReference type="InterPro" id="IPR005828">
    <property type="entry name" value="MFS_sugar_transport-like"/>
</dbReference>
<keyword evidence="4 5" id="KW-0472">Membrane</keyword>
<dbReference type="Gene3D" id="1.20.1250.20">
    <property type="entry name" value="MFS general substrate transporter like domains"/>
    <property type="match status" value="1"/>
</dbReference>
<feature type="transmembrane region" description="Helical" evidence="5">
    <location>
        <begin position="318"/>
        <end position="339"/>
    </location>
</feature>
<feature type="domain" description="Major facilitator superfamily (MFS) profile" evidence="6">
    <location>
        <begin position="17"/>
        <end position="437"/>
    </location>
</feature>
<dbReference type="PANTHER" id="PTHR48021">
    <property type="match status" value="1"/>
</dbReference>
<reference evidence="8" key="1">
    <citation type="submission" date="2025-08" db="UniProtKB">
        <authorList>
            <consortium name="RefSeq"/>
        </authorList>
    </citation>
    <scope>IDENTIFICATION</scope>
    <source>
        <strain evidence="8">USDA-PBARC FA_bdor</strain>
        <tissue evidence="8">Whole organism</tissue>
    </source>
</reference>
<name>A0A9R1T8L7_9HYME</name>
<dbReference type="RefSeq" id="XP_011304937.1">
    <property type="nucleotide sequence ID" value="XM_011306635.1"/>
</dbReference>
<comment type="subcellular location">
    <subcellularLocation>
        <location evidence="1">Membrane</location>
        <topology evidence="1">Multi-pass membrane protein</topology>
    </subcellularLocation>
</comment>
<dbReference type="InterPro" id="IPR036259">
    <property type="entry name" value="MFS_trans_sf"/>
</dbReference>
<dbReference type="GeneID" id="105267647"/>
<dbReference type="PANTHER" id="PTHR48021:SF1">
    <property type="entry name" value="GH07001P-RELATED"/>
    <property type="match status" value="1"/>
</dbReference>
<dbReference type="PROSITE" id="PS50850">
    <property type="entry name" value="MFS"/>
    <property type="match status" value="1"/>
</dbReference>
<evidence type="ECO:0000256" key="3">
    <source>
        <dbReference type="ARBA" id="ARBA00022989"/>
    </source>
</evidence>
<feature type="transmembrane region" description="Helical" evidence="5">
    <location>
        <begin position="84"/>
        <end position="102"/>
    </location>
</feature>
<keyword evidence="7" id="KW-1185">Reference proteome</keyword>
<evidence type="ECO:0000256" key="4">
    <source>
        <dbReference type="ARBA" id="ARBA00023136"/>
    </source>
</evidence>
<evidence type="ECO:0000256" key="2">
    <source>
        <dbReference type="ARBA" id="ARBA00022692"/>
    </source>
</evidence>
<feature type="transmembrane region" description="Helical" evidence="5">
    <location>
        <begin position="412"/>
        <end position="433"/>
    </location>
</feature>
<dbReference type="KEGG" id="fas:105267647"/>
<dbReference type="Pfam" id="PF00083">
    <property type="entry name" value="Sugar_tr"/>
    <property type="match status" value="1"/>
</dbReference>
<evidence type="ECO:0000313" key="7">
    <source>
        <dbReference type="Proteomes" id="UP000694866"/>
    </source>
</evidence>
<sequence>MEIEEEFNGNKSAGKSRQLLAAILASMYTLTVTLVMILLVSTYDHLGALMRPHTSQWFLVITPLAIIVGFPIAHFCCECYGRKVSLCLSAIPLTFCCMLISFGENSLLLLLAFILGGIGSTLCLHTVPIYVSEISSNSLRSGLGTIRMIFTTIGFSAGYLITDHRVYRDSAFIIMFLPLLLGLGFVFMPESPIYLYRIAGIDEATKCLMWLRDNDHQCVHHELFTIQQTVPSMTTGSYFFQNFFLDLGKRRGFIITCGLFTAQSLWQVATVLHIRGHMSGAIAQGTLRGAPVTIFLVIQIIAAVIPSILLYCFRQKILLLISCVVMSSYFCVYIVIALIRHDSYIPSWILLPLAISSIVAYYFGMGTFPSIIAVEVFQREVLSLGFMLSIAVSWIVLFFMAGIMTVVVMSALIAALINVLLSICLFFFIYFFVPETTGKAIESITGGLRKGFTK</sequence>
<feature type="transmembrane region" description="Helical" evidence="5">
    <location>
        <begin position="252"/>
        <end position="272"/>
    </location>
</feature>
<evidence type="ECO:0000256" key="1">
    <source>
        <dbReference type="ARBA" id="ARBA00004141"/>
    </source>
</evidence>
<feature type="transmembrane region" description="Helical" evidence="5">
    <location>
        <begin position="292"/>
        <end position="311"/>
    </location>
</feature>
<dbReference type="OrthoDB" id="8120565at2759"/>
<accession>A0A9R1T8L7</accession>
<dbReference type="Proteomes" id="UP000694866">
    <property type="component" value="Unplaced"/>
</dbReference>
<feature type="transmembrane region" description="Helical" evidence="5">
    <location>
        <begin position="384"/>
        <end position="406"/>
    </location>
</feature>
<keyword evidence="3 5" id="KW-1133">Transmembrane helix</keyword>
<proteinExistence type="predicted"/>
<feature type="transmembrane region" description="Helical" evidence="5">
    <location>
        <begin position="108"/>
        <end position="131"/>
    </location>
</feature>
<dbReference type="GO" id="GO:0016020">
    <property type="term" value="C:membrane"/>
    <property type="evidence" value="ECO:0007669"/>
    <property type="project" value="UniProtKB-SubCell"/>
</dbReference>
<dbReference type="AlphaFoldDB" id="A0A9R1T8L7"/>
<dbReference type="SUPFAM" id="SSF103473">
    <property type="entry name" value="MFS general substrate transporter"/>
    <property type="match status" value="1"/>
</dbReference>
<organism evidence="7 8">
    <name type="scientific">Fopius arisanus</name>
    <dbReference type="NCBI Taxonomy" id="64838"/>
    <lineage>
        <taxon>Eukaryota</taxon>
        <taxon>Metazoa</taxon>
        <taxon>Ecdysozoa</taxon>
        <taxon>Arthropoda</taxon>
        <taxon>Hexapoda</taxon>
        <taxon>Insecta</taxon>
        <taxon>Pterygota</taxon>
        <taxon>Neoptera</taxon>
        <taxon>Endopterygota</taxon>
        <taxon>Hymenoptera</taxon>
        <taxon>Apocrita</taxon>
        <taxon>Ichneumonoidea</taxon>
        <taxon>Braconidae</taxon>
        <taxon>Opiinae</taxon>
        <taxon>Fopius</taxon>
    </lineage>
</organism>
<protein>
    <submittedName>
        <fullName evidence="8">Facilitated trehalose transporter Tret1</fullName>
    </submittedName>
</protein>